<accession>A0A9P7BI69</accession>
<comment type="similarity">
    <text evidence="1">Belongs to the AIM32 family.</text>
</comment>
<dbReference type="AlphaFoldDB" id="A0A9P7BI69"/>
<sequence>MFIKKKFLNNLTGKIQFDKFVRYKHTESIPKCPEPTYDTGCTFCNAPQEIEESLKNQLESIRNTIPPLNKIIVYLSNNKDNNSWPKKVETYDLMRNMSKYGRGNGNMIVLSSLSPRNPSLIGKEAGFMIFPDAKNIYINLESQSIEQSIEQLFSNINNNANDSLDLLNDNGNFTMEPINKIKVLICGHTNRDIRCGVMGKLVYDEFIKVLEHENLNDKIDVGYVSHVGGHIYAGNVAILKPDGTTIWYGLVKPQNVQGIVEQSIKGNKIIEQLSRQ</sequence>
<protein>
    <recommendedName>
        <fullName evidence="2">Altered inheritance of mitochondria protein 32</fullName>
    </recommendedName>
</protein>
<dbReference type="InterPro" id="IPR036249">
    <property type="entry name" value="Thioredoxin-like_sf"/>
</dbReference>
<reference evidence="3" key="1">
    <citation type="submission" date="2020-11" db="EMBL/GenBank/DDBJ databases">
        <title>Kefir isolates.</title>
        <authorList>
            <person name="Marcisauskas S."/>
            <person name="Kim Y."/>
            <person name="Blasche S."/>
        </authorList>
    </citation>
    <scope>NUCLEOTIDE SEQUENCE</scope>
    <source>
        <strain evidence="3">Olga-1</strain>
    </source>
</reference>
<dbReference type="PANTHER" id="PTHR31902:SF7">
    <property type="entry name" value="ALTERED INHERITANCE OF MITOCHONDRIA PROTEIN 32"/>
    <property type="match status" value="1"/>
</dbReference>
<dbReference type="EMBL" id="PUHW01000031">
    <property type="protein sequence ID" value="KAG0690453.1"/>
    <property type="molecule type" value="Genomic_DNA"/>
</dbReference>
<name>A0A9P7BI69_9ASCO</name>
<organism evidence="3 4">
    <name type="scientific">Pichia californica</name>
    <dbReference type="NCBI Taxonomy" id="460514"/>
    <lineage>
        <taxon>Eukaryota</taxon>
        <taxon>Fungi</taxon>
        <taxon>Dikarya</taxon>
        <taxon>Ascomycota</taxon>
        <taxon>Saccharomycotina</taxon>
        <taxon>Pichiomycetes</taxon>
        <taxon>Pichiales</taxon>
        <taxon>Pichiaceae</taxon>
        <taxon>Pichia</taxon>
    </lineage>
</organism>
<dbReference type="Proteomes" id="UP000697127">
    <property type="component" value="Unassembled WGS sequence"/>
</dbReference>
<evidence type="ECO:0000313" key="4">
    <source>
        <dbReference type="Proteomes" id="UP000697127"/>
    </source>
</evidence>
<dbReference type="CDD" id="cd03062">
    <property type="entry name" value="TRX_Fd_Sucrase"/>
    <property type="match status" value="1"/>
</dbReference>
<dbReference type="Pfam" id="PF06999">
    <property type="entry name" value="Suc_Fer-like"/>
    <property type="match status" value="1"/>
</dbReference>
<evidence type="ECO:0000313" key="3">
    <source>
        <dbReference type="EMBL" id="KAG0690453.1"/>
    </source>
</evidence>
<evidence type="ECO:0000256" key="1">
    <source>
        <dbReference type="ARBA" id="ARBA00038208"/>
    </source>
</evidence>
<dbReference type="SUPFAM" id="SSF52833">
    <property type="entry name" value="Thioredoxin-like"/>
    <property type="match status" value="1"/>
</dbReference>
<evidence type="ECO:0000256" key="2">
    <source>
        <dbReference type="ARBA" id="ARBA00040895"/>
    </source>
</evidence>
<keyword evidence="4" id="KW-1185">Reference proteome</keyword>
<dbReference type="Gene3D" id="3.40.30.10">
    <property type="entry name" value="Glutaredoxin"/>
    <property type="match status" value="1"/>
</dbReference>
<dbReference type="PANTHER" id="PTHR31902">
    <property type="entry name" value="ACTIN PATCHES DISTAL PROTEIN 1"/>
    <property type="match status" value="1"/>
</dbReference>
<comment type="caution">
    <text evidence="3">The sequence shown here is derived from an EMBL/GenBank/DDBJ whole genome shotgun (WGS) entry which is preliminary data.</text>
</comment>
<dbReference type="InterPro" id="IPR009737">
    <property type="entry name" value="Aim32/Apd1-like"/>
</dbReference>
<dbReference type="OrthoDB" id="10253744at2759"/>
<proteinExistence type="inferred from homology"/>
<gene>
    <name evidence="3" type="primary">AIM32</name>
    <name evidence="3" type="ORF">C6P40_002828</name>
</gene>